<evidence type="ECO:0000256" key="3">
    <source>
        <dbReference type="ARBA" id="ARBA00023224"/>
    </source>
</evidence>
<gene>
    <name evidence="10" type="ORF">IBL26_20795</name>
</gene>
<keyword evidence="2" id="KW-0997">Cell inner membrane</keyword>
<comment type="subcellular location">
    <subcellularLocation>
        <location evidence="1">Cell inner membrane</location>
        <topology evidence="1">Multi-pass membrane protein</topology>
    </subcellularLocation>
</comment>
<dbReference type="SMART" id="SM00304">
    <property type="entry name" value="HAMP"/>
    <property type="match status" value="1"/>
</dbReference>
<evidence type="ECO:0000259" key="8">
    <source>
        <dbReference type="PROSITE" id="PS50192"/>
    </source>
</evidence>
<dbReference type="Pfam" id="PF00672">
    <property type="entry name" value="HAMP"/>
    <property type="match status" value="1"/>
</dbReference>
<evidence type="ECO:0000313" key="10">
    <source>
        <dbReference type="EMBL" id="MBC9209296.1"/>
    </source>
</evidence>
<dbReference type="PANTHER" id="PTHR32089:SF112">
    <property type="entry name" value="LYSOZYME-LIKE PROTEIN-RELATED"/>
    <property type="match status" value="1"/>
</dbReference>
<dbReference type="EMBL" id="JACTVA010000051">
    <property type="protein sequence ID" value="MBC9209296.1"/>
    <property type="molecule type" value="Genomic_DNA"/>
</dbReference>
<keyword evidence="6" id="KW-1133">Transmembrane helix</keyword>
<accession>A0ABR7RSH5</accession>
<feature type="domain" description="HAMP" evidence="9">
    <location>
        <begin position="306"/>
        <end position="359"/>
    </location>
</feature>
<keyword evidence="2" id="KW-1003">Cell membrane</keyword>
<reference evidence="10 11" key="1">
    <citation type="journal article" date="2013" name="Int. J. Syst. Evol. Microbiol.">
        <title>Roseomonas aerophila sp. nov., isolated from air.</title>
        <authorList>
            <person name="Kim S.J."/>
            <person name="Weon H.Y."/>
            <person name="Ahn J.H."/>
            <person name="Hong S.B."/>
            <person name="Seok S.J."/>
            <person name="Whang K.S."/>
            <person name="Kwon S.W."/>
        </authorList>
    </citation>
    <scope>NUCLEOTIDE SEQUENCE [LARGE SCALE GENOMIC DNA]</scope>
    <source>
        <strain evidence="10 11">NBRC 108923</strain>
    </source>
</reference>
<dbReference type="Gene3D" id="1.10.287.950">
    <property type="entry name" value="Methyl-accepting chemotaxis protein"/>
    <property type="match status" value="1"/>
</dbReference>
<evidence type="ECO:0000256" key="2">
    <source>
        <dbReference type="ARBA" id="ARBA00022519"/>
    </source>
</evidence>
<feature type="domain" description="T-SNARE coiled-coil homology" evidence="8">
    <location>
        <begin position="552"/>
        <end position="614"/>
    </location>
</feature>
<dbReference type="PRINTS" id="PR00260">
    <property type="entry name" value="CHEMTRNSDUCR"/>
</dbReference>
<keyword evidence="6" id="KW-0472">Membrane</keyword>
<dbReference type="Gene3D" id="6.10.340.10">
    <property type="match status" value="1"/>
</dbReference>
<feature type="domain" description="Methyl-accepting transducer" evidence="7">
    <location>
        <begin position="400"/>
        <end position="622"/>
    </location>
</feature>
<evidence type="ECO:0000313" key="11">
    <source>
        <dbReference type="Proteomes" id="UP000626026"/>
    </source>
</evidence>
<comment type="caution">
    <text evidence="10">The sequence shown here is derived from an EMBL/GenBank/DDBJ whole genome shotgun (WGS) entry which is preliminary data.</text>
</comment>
<dbReference type="InterPro" id="IPR029151">
    <property type="entry name" value="Sensor-like_sf"/>
</dbReference>
<dbReference type="InterPro" id="IPR029150">
    <property type="entry name" value="dCache_3"/>
</dbReference>
<dbReference type="PANTHER" id="PTHR32089">
    <property type="entry name" value="METHYL-ACCEPTING CHEMOTAXIS PROTEIN MCPB"/>
    <property type="match status" value="1"/>
</dbReference>
<organism evidence="10 11">
    <name type="scientific">Teichococcus aerophilus</name>
    <dbReference type="NCBI Taxonomy" id="1224513"/>
    <lineage>
        <taxon>Bacteria</taxon>
        <taxon>Pseudomonadati</taxon>
        <taxon>Pseudomonadota</taxon>
        <taxon>Alphaproteobacteria</taxon>
        <taxon>Acetobacterales</taxon>
        <taxon>Roseomonadaceae</taxon>
        <taxon>Roseomonas</taxon>
    </lineage>
</organism>
<evidence type="ECO:0000256" key="1">
    <source>
        <dbReference type="ARBA" id="ARBA00004429"/>
    </source>
</evidence>
<dbReference type="InterPro" id="IPR004090">
    <property type="entry name" value="Chemotax_Me-accpt_rcpt"/>
</dbReference>
<dbReference type="Proteomes" id="UP000626026">
    <property type="component" value="Unassembled WGS sequence"/>
</dbReference>
<comment type="similarity">
    <text evidence="4">Belongs to the methyl-accepting chemotaxis (MCP) protein family.</text>
</comment>
<dbReference type="Pfam" id="PF14827">
    <property type="entry name" value="dCache_3"/>
    <property type="match status" value="1"/>
</dbReference>
<dbReference type="PROSITE" id="PS50885">
    <property type="entry name" value="HAMP"/>
    <property type="match status" value="1"/>
</dbReference>
<name>A0ABR7RSH5_9PROT</name>
<protein>
    <submittedName>
        <fullName evidence="10">HAMP domain-containing protein</fullName>
    </submittedName>
</protein>
<evidence type="ECO:0000256" key="4">
    <source>
        <dbReference type="ARBA" id="ARBA00029447"/>
    </source>
</evidence>
<dbReference type="PROSITE" id="PS50111">
    <property type="entry name" value="CHEMOTAXIS_TRANSDUC_2"/>
    <property type="match status" value="1"/>
</dbReference>
<evidence type="ECO:0000256" key="5">
    <source>
        <dbReference type="PROSITE-ProRule" id="PRU00284"/>
    </source>
</evidence>
<proteinExistence type="inferred from homology"/>
<dbReference type="InterPro" id="IPR000727">
    <property type="entry name" value="T_SNARE_dom"/>
</dbReference>
<sequence>MARTLDSVRTRIAVAILAASLGASALLYGLNAAQRASAARQEAEREVSQRRAAVHTALEEEERLASSLALVLASSPPVAGAALAGDHAALQAQMAAAYEAMKRQFGRIILTTSVAPGVVLLRSHDPASRGDEYASRRTTVRETYRTRQGVSGLEPGRDNISAFAGAPILRPDGTVGAVIDLGLAIGDSLAARVKDASSAEVTFFQQRGESLASIGSTQQGRPLLPSATLAGALRGAFQAEASIGNRRAIVAAEPLRGVDGQVMGVIEIGIDVEDRAAMADAADRDALLAALAAAALALLAGWLLADRLARPLQALARAAQALAGGRNTVDVPGRARRDEIGEVAQAMEVLRQGTVEAENLRAAQADSRAAAEREQQEATLALAGQVERSIGAVGEELAQSASLLRNRAQTLVGSIATVGDRGQGAAQGALEASGNVQTVAAAAEQLSAAIAEITRQVADAASVARRALERSKAADTTVQGLSDSSQRIGDVVRLIGDIAGQTNLLALNATIEAARAGEAGKGFAVVASEVKSLASQTAKATEEIGSQIAAMQGAAREAAEAIDGIASVIAEVDHISGSIAAAVEQQGAATREIARNVQEAAAGTDRVTAEVQAVSHATAEATKAAAGLHELGNELAAQGGTLRQSLKGLLGNLRAA</sequence>
<dbReference type="InterPro" id="IPR004089">
    <property type="entry name" value="MCPsignal_dom"/>
</dbReference>
<dbReference type="SUPFAM" id="SSF103190">
    <property type="entry name" value="Sensory domain-like"/>
    <property type="match status" value="1"/>
</dbReference>
<dbReference type="SMART" id="SM00283">
    <property type="entry name" value="MA"/>
    <property type="match status" value="1"/>
</dbReference>
<dbReference type="PROSITE" id="PS50192">
    <property type="entry name" value="T_SNARE"/>
    <property type="match status" value="1"/>
</dbReference>
<dbReference type="RefSeq" id="WP_187786436.1">
    <property type="nucleotide sequence ID" value="NZ_JACTVA010000051.1"/>
</dbReference>
<evidence type="ECO:0000259" key="7">
    <source>
        <dbReference type="PROSITE" id="PS50111"/>
    </source>
</evidence>
<evidence type="ECO:0000256" key="6">
    <source>
        <dbReference type="SAM" id="Phobius"/>
    </source>
</evidence>
<dbReference type="InterPro" id="IPR003660">
    <property type="entry name" value="HAMP_dom"/>
</dbReference>
<feature type="transmembrane region" description="Helical" evidence="6">
    <location>
        <begin position="286"/>
        <end position="305"/>
    </location>
</feature>
<keyword evidence="11" id="KW-1185">Reference proteome</keyword>
<dbReference type="Pfam" id="PF00015">
    <property type="entry name" value="MCPsignal"/>
    <property type="match status" value="1"/>
</dbReference>
<dbReference type="SUPFAM" id="SSF58104">
    <property type="entry name" value="Methyl-accepting chemotaxis protein (MCP) signaling domain"/>
    <property type="match status" value="1"/>
</dbReference>
<keyword evidence="3 5" id="KW-0807">Transducer</keyword>
<evidence type="ECO:0000259" key="9">
    <source>
        <dbReference type="PROSITE" id="PS50885"/>
    </source>
</evidence>
<keyword evidence="6" id="KW-0812">Transmembrane</keyword>